<dbReference type="InterPro" id="IPR024613">
    <property type="entry name" value="Huntingtin_N_HEAT_rpt-2"/>
</dbReference>
<organism evidence="8 9">
    <name type="scientific">Geodia barretti</name>
    <name type="common">Barrett's horny sponge</name>
    <dbReference type="NCBI Taxonomy" id="519541"/>
    <lineage>
        <taxon>Eukaryota</taxon>
        <taxon>Metazoa</taxon>
        <taxon>Porifera</taxon>
        <taxon>Demospongiae</taxon>
        <taxon>Heteroscleromorpha</taxon>
        <taxon>Tetractinellida</taxon>
        <taxon>Astrophorina</taxon>
        <taxon>Geodiidae</taxon>
        <taxon>Geodia</taxon>
    </lineage>
</organism>
<accession>A0AA35W1I3</accession>
<dbReference type="Pfam" id="PF12372">
    <property type="entry name" value="Htt_N-HEAT"/>
    <property type="match status" value="1"/>
</dbReference>
<evidence type="ECO:0000256" key="3">
    <source>
        <dbReference type="ARBA" id="ARBA00004496"/>
    </source>
</evidence>
<protein>
    <submittedName>
        <fullName evidence="8">Huntingtin</fullName>
    </submittedName>
</protein>
<reference evidence="8" key="1">
    <citation type="submission" date="2023-03" db="EMBL/GenBank/DDBJ databases">
        <authorList>
            <person name="Steffen K."/>
            <person name="Cardenas P."/>
        </authorList>
    </citation>
    <scope>NUCLEOTIDE SEQUENCE</scope>
</reference>
<keyword evidence="9" id="KW-1185">Reference proteome</keyword>
<dbReference type="Pfam" id="PF20926">
    <property type="entry name" value="Htt_N-HEAT_1"/>
    <property type="match status" value="1"/>
</dbReference>
<dbReference type="InterPro" id="IPR011989">
    <property type="entry name" value="ARM-like"/>
</dbReference>
<comment type="caution">
    <text evidence="8">The sequence shown here is derived from an EMBL/GenBank/DDBJ whole genome shotgun (WGS) entry which is preliminary data.</text>
</comment>
<evidence type="ECO:0000256" key="4">
    <source>
        <dbReference type="ARBA" id="ARBA00007153"/>
    </source>
</evidence>
<comment type="subcellular location">
    <subcellularLocation>
        <location evidence="3">Cytoplasm</location>
    </subcellularLocation>
    <subcellularLocation>
        <location evidence="2">Nucleus</location>
    </subcellularLocation>
</comment>
<comment type="similarity">
    <text evidence="4">Belongs to the huntingtin family.</text>
</comment>
<keyword evidence="5" id="KW-0963">Cytoplasm</keyword>
<name>A0AA35W1I3_GEOBA</name>
<comment type="function">
    <text evidence="1">May play a role in microtubule-mediated transport or vesicle function.</text>
</comment>
<evidence type="ECO:0000256" key="1">
    <source>
        <dbReference type="ARBA" id="ARBA00002907"/>
    </source>
</evidence>
<dbReference type="Gene3D" id="1.25.10.10">
    <property type="entry name" value="Leucine-rich Repeat Variant"/>
    <property type="match status" value="2"/>
</dbReference>
<evidence type="ECO:0000256" key="6">
    <source>
        <dbReference type="ARBA" id="ARBA00023242"/>
    </source>
</evidence>
<dbReference type="InterPro" id="IPR016024">
    <property type="entry name" value="ARM-type_fold"/>
</dbReference>
<dbReference type="GO" id="GO:0005634">
    <property type="term" value="C:nucleus"/>
    <property type="evidence" value="ECO:0007669"/>
    <property type="project" value="UniProtKB-SubCell"/>
</dbReference>
<dbReference type="GO" id="GO:0005737">
    <property type="term" value="C:cytoplasm"/>
    <property type="evidence" value="ECO:0007669"/>
    <property type="project" value="UniProtKB-SubCell"/>
</dbReference>
<evidence type="ECO:0000256" key="5">
    <source>
        <dbReference type="ARBA" id="ARBA00022490"/>
    </source>
</evidence>
<feature type="compositionally biased region" description="Basic and acidic residues" evidence="7">
    <location>
        <begin position="345"/>
        <end position="365"/>
    </location>
</feature>
<sequence length="1032" mass="111147">MSTGEGPADPGLVSSPQASGVKVLETLKKHVFEHSDAPSKTLSSREVCSSFSDLTAAVFSSSQRANSGVVVSGAIELLVHACSNQDRAIRLAGQENLHKLVKKLQSTHLSKLLQDLFHELKKNGSARSLSVALEVFAALFPRTRPSRRQALSQSLLPVLLRLLARDEEGLHESLQDGLSHILPTLTPFLSTTNNQLLMSAVLDRLPASPASFRRMAASTLHSLCVHSKSPQSLTSWLVGRMINIGCQETATEQTCQGILLTLQNMAGDQDIKTLNLMKQVYGLVLSCMMYRDGNTTVAAMETMNSLLLASSPALSRWLMTAQPSHALASKFWMITNEGEVGGDGQDSRQEKQDSSSDAHSLREDINDAYFGSDQEPSPPATAESSPVTSDAGSAVVQMGYFAVRDGPTQPLSSLVLYLTESVLVGKRVSALSVGLACLTSCADLAPSLLPSLSPYLPFTVHPDPKLKSRSAKLLAVLLRALLRESRGEASSPLVSEAAAALHSVLTDSSPVVLKAVCESLRICLPSLAASSQPKLAVELVEPLLAAASSSSYWLAKVELLRTLACLPLTALALSLPSLPHSLLSLCVFPLLGDTDHRVRTAAAEAVSLLVPSLQLTSDQVLAHAHWEVSREFPPLHSSTPQLSLASVGMHSCKITPPTPLGLQHFLWFLVCNISSSENHSLQRGCLEALHMLCSVFPPASMPQAWGCDCHIPSLLPTTLSLLTASQLAWTVQGQQQLLDVSSSLFLSCSLSAMDRLVQSGQPPSSSPWAALGDSELSAHAAVLLRHVGRLLAVFVHVLEGREPETRETKRMAAVSPKKAAMRDSSPIRSSPAKPKVIIENLQRAPLIPRDGLGQFSSSQPHLKILDTCRSAYTNYQVSLARVGEDKFSRLLQSTHNLTTILMEVALAADVSKHVEELMSYFTITFTVDPSGALLCVQQLLNALFGMNAAAQHTPIHSPYLSSLPFELHSLQRASPLSPSPTPLSMPRCHSLWLSWSIGWMALPHTLTTHRPPTSLPLSLGSSPCCRVEELWL</sequence>
<gene>
    <name evidence="8" type="ORF">GBAR_LOCUS1690</name>
</gene>
<evidence type="ECO:0000313" key="9">
    <source>
        <dbReference type="Proteomes" id="UP001174909"/>
    </source>
</evidence>
<dbReference type="InterPro" id="IPR048411">
    <property type="entry name" value="Htt_N_HEAT_rpt-1"/>
</dbReference>
<dbReference type="AlphaFoldDB" id="A0AA35W1I3"/>
<dbReference type="EMBL" id="CASHTH010000247">
    <property type="protein sequence ID" value="CAI7995432.1"/>
    <property type="molecule type" value="Genomic_DNA"/>
</dbReference>
<evidence type="ECO:0000256" key="2">
    <source>
        <dbReference type="ARBA" id="ARBA00004123"/>
    </source>
</evidence>
<proteinExistence type="inferred from homology"/>
<evidence type="ECO:0000256" key="7">
    <source>
        <dbReference type="SAM" id="MobiDB-lite"/>
    </source>
</evidence>
<dbReference type="SUPFAM" id="SSF48371">
    <property type="entry name" value="ARM repeat"/>
    <property type="match status" value="1"/>
</dbReference>
<feature type="region of interest" description="Disordered" evidence="7">
    <location>
        <begin position="339"/>
        <end position="389"/>
    </location>
</feature>
<evidence type="ECO:0000313" key="8">
    <source>
        <dbReference type="EMBL" id="CAI7995432.1"/>
    </source>
</evidence>
<dbReference type="PANTHER" id="PTHR10170">
    <property type="entry name" value="HUNTINGTON DISEASE PROTEIN"/>
    <property type="match status" value="1"/>
</dbReference>
<dbReference type="PANTHER" id="PTHR10170:SF10">
    <property type="entry name" value="HUNTINGTIN"/>
    <property type="match status" value="1"/>
</dbReference>
<keyword evidence="6" id="KW-0539">Nucleus</keyword>
<dbReference type="Proteomes" id="UP001174909">
    <property type="component" value="Unassembled WGS sequence"/>
</dbReference>
<dbReference type="InterPro" id="IPR028426">
    <property type="entry name" value="Huntingtin_fam"/>
</dbReference>
<feature type="compositionally biased region" description="Low complexity" evidence="7">
    <location>
        <begin position="380"/>
        <end position="389"/>
    </location>
</feature>